<dbReference type="GO" id="GO:0005886">
    <property type="term" value="C:plasma membrane"/>
    <property type="evidence" value="ECO:0007669"/>
    <property type="project" value="TreeGrafter"/>
</dbReference>
<gene>
    <name evidence="2" type="ORF">D4764_10G0004040</name>
</gene>
<keyword evidence="2" id="KW-0675">Receptor</keyword>
<protein>
    <submittedName>
        <fullName evidence="2">IGF-like family receptor 1</fullName>
    </submittedName>
</protein>
<name>A0A5C6PHV7_9TELE</name>
<feature type="domain" description="Death" evidence="1">
    <location>
        <begin position="186"/>
        <end position="259"/>
    </location>
</feature>
<dbReference type="GO" id="GO:0007165">
    <property type="term" value="P:signal transduction"/>
    <property type="evidence" value="ECO:0007669"/>
    <property type="project" value="InterPro"/>
</dbReference>
<dbReference type="InterPro" id="IPR042355">
    <property type="entry name" value="IGFLR1"/>
</dbReference>
<dbReference type="PANTHER" id="PTHR14657">
    <property type="entry name" value="IGF-LIKE FAMILY RECEPTOR 1"/>
    <property type="match status" value="1"/>
</dbReference>
<proteinExistence type="predicted"/>
<dbReference type="SUPFAM" id="SSF47986">
    <property type="entry name" value="DEATH domain"/>
    <property type="match status" value="1"/>
</dbReference>
<accession>A0A5C6PHV7</accession>
<dbReference type="Proteomes" id="UP000324091">
    <property type="component" value="Chromosome 10"/>
</dbReference>
<reference evidence="2 3" key="1">
    <citation type="submission" date="2019-04" db="EMBL/GenBank/DDBJ databases">
        <title>Chromosome genome assembly for Takifugu flavidus.</title>
        <authorList>
            <person name="Xiao S."/>
        </authorList>
    </citation>
    <scope>NUCLEOTIDE SEQUENCE [LARGE SCALE GENOMIC DNA]</scope>
    <source>
        <strain evidence="2">HTHZ2018</strain>
        <tissue evidence="2">Muscle</tissue>
    </source>
</reference>
<evidence type="ECO:0000313" key="2">
    <source>
        <dbReference type="EMBL" id="TWW79374.1"/>
    </source>
</evidence>
<dbReference type="InterPro" id="IPR011029">
    <property type="entry name" value="DEATH-like_dom_sf"/>
</dbReference>
<keyword evidence="3" id="KW-1185">Reference proteome</keyword>
<organism evidence="2 3">
    <name type="scientific">Takifugu flavidus</name>
    <name type="common">sansaifugu</name>
    <dbReference type="NCBI Taxonomy" id="433684"/>
    <lineage>
        <taxon>Eukaryota</taxon>
        <taxon>Metazoa</taxon>
        <taxon>Chordata</taxon>
        <taxon>Craniata</taxon>
        <taxon>Vertebrata</taxon>
        <taxon>Euteleostomi</taxon>
        <taxon>Actinopterygii</taxon>
        <taxon>Neopterygii</taxon>
        <taxon>Teleostei</taxon>
        <taxon>Neoteleostei</taxon>
        <taxon>Acanthomorphata</taxon>
        <taxon>Eupercaria</taxon>
        <taxon>Tetraodontiformes</taxon>
        <taxon>Tetradontoidea</taxon>
        <taxon>Tetraodontidae</taxon>
        <taxon>Takifugu</taxon>
    </lineage>
</organism>
<sequence length="272" mass="29698">MQRVRYSQNCPDLGTRWNPNVSKCVPCDFKPGGCSNPGRYPGAPERGADLSFLSLQDIESRRTAATMMREGNMSFTFSRAQTALSTTAAAPAVTRARCAPPASLRSPPAPPPPTPGARRPLCLVCVRRKRALSVGKGLFGRKRLRTTEAGFEVNGTEEDTLDSAIVSAPIQTVLNDLDVLEDLMILLDPETQGVKNTKHLASHCGFSSTWITYAYSMRDCKSPLKAVLEGITSRQPDWTVGDLVKMLRLMERNDAIAMLSRLRPDGTNVCSV</sequence>
<comment type="caution">
    <text evidence="2">The sequence shown here is derived from an EMBL/GenBank/DDBJ whole genome shotgun (WGS) entry which is preliminary data.</text>
</comment>
<dbReference type="InterPro" id="IPR000488">
    <property type="entry name" value="Death_dom"/>
</dbReference>
<dbReference type="Gene3D" id="1.10.533.10">
    <property type="entry name" value="Death Domain, Fas"/>
    <property type="match status" value="1"/>
</dbReference>
<evidence type="ECO:0000313" key="3">
    <source>
        <dbReference type="Proteomes" id="UP000324091"/>
    </source>
</evidence>
<dbReference type="AlphaFoldDB" id="A0A5C6PHV7"/>
<dbReference type="Pfam" id="PF00531">
    <property type="entry name" value="Death"/>
    <property type="match status" value="1"/>
</dbReference>
<dbReference type="EMBL" id="RHFK02000002">
    <property type="protein sequence ID" value="TWW79374.1"/>
    <property type="molecule type" value="Genomic_DNA"/>
</dbReference>
<evidence type="ECO:0000259" key="1">
    <source>
        <dbReference type="Pfam" id="PF00531"/>
    </source>
</evidence>
<dbReference type="PANTHER" id="PTHR14657:SF2">
    <property type="entry name" value="IGF-LIKE FAMILY RECEPTOR 1"/>
    <property type="match status" value="1"/>
</dbReference>